<proteinExistence type="predicted"/>
<name>A0A482VH32_ASBVE</name>
<dbReference type="OrthoDB" id="8185397at2759"/>
<dbReference type="AlphaFoldDB" id="A0A482VH32"/>
<dbReference type="Proteomes" id="UP000292052">
    <property type="component" value="Unassembled WGS sequence"/>
</dbReference>
<dbReference type="EMBL" id="QDEB01101897">
    <property type="protein sequence ID" value="RZC31859.1"/>
    <property type="molecule type" value="Genomic_DNA"/>
</dbReference>
<evidence type="ECO:0000313" key="3">
    <source>
        <dbReference type="Proteomes" id="UP000292052"/>
    </source>
</evidence>
<feature type="non-terminal residue" evidence="2">
    <location>
        <position position="710"/>
    </location>
</feature>
<sequence length="710" mass="80980">MLVDGTTQTKLGLSKRALGERIFREGIEIWKRQQELAKLKKLREQQEIREMFDSYYPFGHATDMKPRGLRNLRLEGIFPNRDYLNAKRFVGTLELGSRPVGGGGGAPLMSDTGKKVTRTHEDPLLRFQFGSHDLRRCVDNTLRYKTNKKAQEDYKKELDKLVEEKRKNEERQRIEDLEFEQKQGWSTENTLKKLDSERTSETNNYIHKDFEKPKSVKKVLTNKVRKLNPIFYPCKNVYVGSKNRKLSPLPEGKENGIELVPLLAKQRRFPVKIHLDTTDVTNQKKINLSSFWNRQGSSYLRELTQQMVSKQQKLKEMKAEDDEIVQHHFSTLDGFWGRPGHGAPKSAVKKQRLDRLLYPQMVPISTHFFIMLLVTTYAKEDESNEVTPPHPPVKLDSNLRRALLKALTELENEENEKNSRLDTREKIIEKASASALSFVASTDSSSSVEKLSTTTAKPIVVIQRSNGLQHRPITTIEKFGIDPVSDAEQILTSASSSFSSNKFPFTKTETQASSNLLSNNLKSTAKFVRPVKTETTTVTTTTSTEESEAKVEDVQFFSAPLVAAFTPSITLTSSQQQSGLLPLNAQQLPVKNAIDFRSPFTSQTNFHQFNYLSQQQPPLVNSVPNFNLVPTVQPQLTLTAPKHHRVFRQEANTGNFFSNGFNHFNPPHQQSSNRFFRSNVETTPYNFNSIQPPIVNQHLNNLLYNSGIIR</sequence>
<reference evidence="2 3" key="1">
    <citation type="submission" date="2017-03" db="EMBL/GenBank/DDBJ databases">
        <title>Genome of the blue death feigning beetle - Asbolus verrucosus.</title>
        <authorList>
            <person name="Rider S.D."/>
        </authorList>
    </citation>
    <scope>NUCLEOTIDE SEQUENCE [LARGE SCALE GENOMIC DNA]</scope>
    <source>
        <strain evidence="2">Butters</strain>
        <tissue evidence="2">Head and leg muscle</tissue>
    </source>
</reference>
<protein>
    <submittedName>
        <fullName evidence="2">Uncharacterized protein</fullName>
    </submittedName>
</protein>
<organism evidence="2 3">
    <name type="scientific">Asbolus verrucosus</name>
    <name type="common">Desert ironclad beetle</name>
    <dbReference type="NCBI Taxonomy" id="1661398"/>
    <lineage>
        <taxon>Eukaryota</taxon>
        <taxon>Metazoa</taxon>
        <taxon>Ecdysozoa</taxon>
        <taxon>Arthropoda</taxon>
        <taxon>Hexapoda</taxon>
        <taxon>Insecta</taxon>
        <taxon>Pterygota</taxon>
        <taxon>Neoptera</taxon>
        <taxon>Endopterygota</taxon>
        <taxon>Coleoptera</taxon>
        <taxon>Polyphaga</taxon>
        <taxon>Cucujiformia</taxon>
        <taxon>Tenebrionidae</taxon>
        <taxon>Pimeliinae</taxon>
        <taxon>Asbolus</taxon>
    </lineage>
</organism>
<keyword evidence="3" id="KW-1185">Reference proteome</keyword>
<comment type="caution">
    <text evidence="2">The sequence shown here is derived from an EMBL/GenBank/DDBJ whole genome shotgun (WGS) entry which is preliminary data.</text>
</comment>
<accession>A0A482VH32</accession>
<feature type="coiled-coil region" evidence="1">
    <location>
        <begin position="144"/>
        <end position="180"/>
    </location>
</feature>
<keyword evidence="1" id="KW-0175">Coiled coil</keyword>
<evidence type="ECO:0000313" key="2">
    <source>
        <dbReference type="EMBL" id="RZC31859.1"/>
    </source>
</evidence>
<gene>
    <name evidence="2" type="ORF">BDFB_002220</name>
</gene>
<evidence type="ECO:0000256" key="1">
    <source>
        <dbReference type="SAM" id="Coils"/>
    </source>
</evidence>